<dbReference type="Pfam" id="PF00808">
    <property type="entry name" value="CBFD_NFYB_HMF"/>
    <property type="match status" value="1"/>
</dbReference>
<accession>A0A2Z7B8W1</accession>
<comment type="similarity">
    <text evidence="1">Belongs to the NFYB/HAP3 subunit family.</text>
</comment>
<dbReference type="PRINTS" id="PR00615">
    <property type="entry name" value="CCAATSUBUNTA"/>
</dbReference>
<dbReference type="EMBL" id="KV007769">
    <property type="protein sequence ID" value="KZV30954.1"/>
    <property type="molecule type" value="Genomic_DNA"/>
</dbReference>
<dbReference type="OrthoDB" id="601405at2759"/>
<dbReference type="InterPro" id="IPR009072">
    <property type="entry name" value="Histone-fold"/>
</dbReference>
<evidence type="ECO:0000256" key="1">
    <source>
        <dbReference type="ARBA" id="ARBA00009053"/>
    </source>
</evidence>
<feature type="domain" description="Transcription factor CBF/NF-Y/archaeal histone" evidence="4">
    <location>
        <begin position="12"/>
        <end position="76"/>
    </location>
</feature>
<evidence type="ECO:0000256" key="3">
    <source>
        <dbReference type="ARBA" id="ARBA00023163"/>
    </source>
</evidence>
<dbReference type="GO" id="GO:0016602">
    <property type="term" value="C:CCAAT-binding factor complex"/>
    <property type="evidence" value="ECO:0007669"/>
    <property type="project" value="InterPro"/>
</dbReference>
<dbReference type="PANTHER" id="PTHR11064">
    <property type="entry name" value="CCAAT-BINDING TRANSCRIPTION FACTOR-RELATED"/>
    <property type="match status" value="1"/>
</dbReference>
<dbReference type="Gene3D" id="1.10.20.10">
    <property type="entry name" value="Histone, subunit A"/>
    <property type="match status" value="1"/>
</dbReference>
<dbReference type="GO" id="GO:0001228">
    <property type="term" value="F:DNA-binding transcription activator activity, RNA polymerase II-specific"/>
    <property type="evidence" value="ECO:0007669"/>
    <property type="project" value="InterPro"/>
</dbReference>
<dbReference type="GO" id="GO:0046982">
    <property type="term" value="F:protein heterodimerization activity"/>
    <property type="evidence" value="ECO:0007669"/>
    <property type="project" value="InterPro"/>
</dbReference>
<dbReference type="PANTHER" id="PTHR11064:SF115">
    <property type="entry name" value="NUCLEAR TRANSCRIPTION FACTOR Y SUBUNIT B-9"/>
    <property type="match status" value="1"/>
</dbReference>
<keyword evidence="2" id="KW-0805">Transcription regulation</keyword>
<evidence type="ECO:0000256" key="2">
    <source>
        <dbReference type="ARBA" id="ARBA00023015"/>
    </source>
</evidence>
<organism evidence="5 6">
    <name type="scientific">Dorcoceras hygrometricum</name>
    <dbReference type="NCBI Taxonomy" id="472368"/>
    <lineage>
        <taxon>Eukaryota</taxon>
        <taxon>Viridiplantae</taxon>
        <taxon>Streptophyta</taxon>
        <taxon>Embryophyta</taxon>
        <taxon>Tracheophyta</taxon>
        <taxon>Spermatophyta</taxon>
        <taxon>Magnoliopsida</taxon>
        <taxon>eudicotyledons</taxon>
        <taxon>Gunneridae</taxon>
        <taxon>Pentapetalae</taxon>
        <taxon>asterids</taxon>
        <taxon>lamiids</taxon>
        <taxon>Lamiales</taxon>
        <taxon>Gesneriaceae</taxon>
        <taxon>Didymocarpoideae</taxon>
        <taxon>Trichosporeae</taxon>
        <taxon>Loxocarpinae</taxon>
        <taxon>Dorcoceras</taxon>
    </lineage>
</organism>
<keyword evidence="6" id="KW-1185">Reference proteome</keyword>
<gene>
    <name evidence="5" type="ORF">F511_16307</name>
</gene>
<dbReference type="InterPro" id="IPR027113">
    <property type="entry name" value="Transc_fact_NFYB/HAP3"/>
</dbReference>
<reference evidence="5 6" key="1">
    <citation type="journal article" date="2015" name="Proc. Natl. Acad. Sci. U.S.A.">
        <title>The resurrection genome of Boea hygrometrica: A blueprint for survival of dehydration.</title>
        <authorList>
            <person name="Xiao L."/>
            <person name="Yang G."/>
            <person name="Zhang L."/>
            <person name="Yang X."/>
            <person name="Zhao S."/>
            <person name="Ji Z."/>
            <person name="Zhou Q."/>
            <person name="Hu M."/>
            <person name="Wang Y."/>
            <person name="Chen M."/>
            <person name="Xu Y."/>
            <person name="Jin H."/>
            <person name="Xiao X."/>
            <person name="Hu G."/>
            <person name="Bao F."/>
            <person name="Hu Y."/>
            <person name="Wan P."/>
            <person name="Li L."/>
            <person name="Deng X."/>
            <person name="Kuang T."/>
            <person name="Xiang C."/>
            <person name="Zhu J.K."/>
            <person name="Oliver M.J."/>
            <person name="He Y."/>
        </authorList>
    </citation>
    <scope>NUCLEOTIDE SEQUENCE [LARGE SCALE GENOMIC DNA]</scope>
    <source>
        <strain evidence="6">cv. XS01</strain>
    </source>
</reference>
<dbReference type="Proteomes" id="UP000250235">
    <property type="component" value="Unassembled WGS sequence"/>
</dbReference>
<evidence type="ECO:0000313" key="5">
    <source>
        <dbReference type="EMBL" id="KZV30954.1"/>
    </source>
</evidence>
<dbReference type="AlphaFoldDB" id="A0A2Z7B8W1"/>
<dbReference type="InterPro" id="IPR003958">
    <property type="entry name" value="CBFA_NFYB_domain"/>
</dbReference>
<evidence type="ECO:0000313" key="6">
    <source>
        <dbReference type="Proteomes" id="UP000250235"/>
    </source>
</evidence>
<evidence type="ECO:0000259" key="4">
    <source>
        <dbReference type="Pfam" id="PF00808"/>
    </source>
</evidence>
<proteinExistence type="inferred from homology"/>
<name>A0A2Z7B8W1_9LAMI</name>
<sequence length="179" mass="20633">MQESFKRDAKLYLPMANITKIMRRMLPENAKIADAAKETVQECVSEFIDHITRQANEICHRDHRRTITPEDLLLALETTKFHKYAQTLTLLSRKQRKEDVPSNIMPGGPLLWPNVVGSVDAHDQVAQQEVDHWPRNMLTDPMDSHYKPNFGEGSSCGPTNDGFDLSLEEFDVYQQFEFK</sequence>
<dbReference type="CDD" id="cd22907">
    <property type="entry name" value="HFD_NFYB"/>
    <property type="match status" value="1"/>
</dbReference>
<dbReference type="SUPFAM" id="SSF47113">
    <property type="entry name" value="Histone-fold"/>
    <property type="match status" value="1"/>
</dbReference>
<dbReference type="GO" id="GO:0000978">
    <property type="term" value="F:RNA polymerase II cis-regulatory region sequence-specific DNA binding"/>
    <property type="evidence" value="ECO:0007669"/>
    <property type="project" value="TreeGrafter"/>
</dbReference>
<protein>
    <submittedName>
        <fullName evidence="5">Nuclear transcription factor Y subunit B-9-like</fullName>
    </submittedName>
</protein>
<keyword evidence="3" id="KW-0804">Transcription</keyword>